<dbReference type="SUPFAM" id="SSF55486">
    <property type="entry name" value="Metalloproteases ('zincins'), catalytic domain"/>
    <property type="match status" value="1"/>
</dbReference>
<dbReference type="PROSITE" id="PS51257">
    <property type="entry name" value="PROKAR_LIPOPROTEIN"/>
    <property type="match status" value="1"/>
</dbReference>
<feature type="signal peptide" evidence="3">
    <location>
        <begin position="1"/>
        <end position="23"/>
    </location>
</feature>
<evidence type="ECO:0000313" key="5">
    <source>
        <dbReference type="EMBL" id="MQA36658.1"/>
    </source>
</evidence>
<comment type="caution">
    <text evidence="5">The sequence shown here is derived from an EMBL/GenBank/DDBJ whole genome shotgun (WGS) entry which is preliminary data.</text>
</comment>
<evidence type="ECO:0000256" key="2">
    <source>
        <dbReference type="ARBA" id="ARBA00023180"/>
    </source>
</evidence>
<dbReference type="PANTHER" id="PTHR22702:SF1">
    <property type="entry name" value="PROTEASE-ASSOCIATED DOMAIN-CONTAINING PROTEIN 1"/>
    <property type="match status" value="1"/>
</dbReference>
<dbReference type="PANTHER" id="PTHR22702">
    <property type="entry name" value="PROTEASE-ASSOCIATED DOMAIN-CONTAINING PROTEIN"/>
    <property type="match status" value="1"/>
</dbReference>
<dbReference type="AlphaFoldDB" id="A0A6A7MWH1"/>
<reference evidence="5 6" key="1">
    <citation type="submission" date="2019-10" db="EMBL/GenBank/DDBJ databases">
        <title>Two novel species isolated from a subtropical stream in China.</title>
        <authorList>
            <person name="Lu H."/>
        </authorList>
    </citation>
    <scope>NUCLEOTIDE SEQUENCE [LARGE SCALE GENOMIC DNA]</scope>
    <source>
        <strain evidence="5 6">FT29W</strain>
    </source>
</reference>
<dbReference type="InterPro" id="IPR046450">
    <property type="entry name" value="PA_dom_sf"/>
</dbReference>
<accession>A0A6A7MWH1</accession>
<keyword evidence="1 3" id="KW-0732">Signal</keyword>
<dbReference type="Gene3D" id="3.50.30.30">
    <property type="match status" value="1"/>
</dbReference>
<dbReference type="Pfam" id="PF02225">
    <property type="entry name" value="PA"/>
    <property type="match status" value="1"/>
</dbReference>
<organism evidence="5 6">
    <name type="scientific">Rugamonas aquatica</name>
    <dbReference type="NCBI Taxonomy" id="2743357"/>
    <lineage>
        <taxon>Bacteria</taxon>
        <taxon>Pseudomonadati</taxon>
        <taxon>Pseudomonadota</taxon>
        <taxon>Betaproteobacteria</taxon>
        <taxon>Burkholderiales</taxon>
        <taxon>Oxalobacteraceae</taxon>
        <taxon>Telluria group</taxon>
        <taxon>Rugamonas</taxon>
    </lineage>
</organism>
<sequence>MKRFTLNAVAAAAACLFASSTWAAATIVIVNGDPANVGFNDPTVVAPVGGNAGTTLGTQRLNAFQAAANKWGATLTSSSTIRVLSTWEALTCTPTSAVLGSAGATQVFRDFAGAPQTGAWFGKAQTGKLTGADPDPSTADIRARFNINLGTANCLAGSPFYLGLDGNHGNSVDLVTVLTHEFGHGLGFQTFTNGLTGAQLGGVPSIWDFFLKDATTNKLWKDMTNAERMASSLKSSKLVWTGSIANAAAANLLQQGSPALTLLSPANIAGTVQVGTASFGPALNSPGKTGEIMPVVDTAPNLGLACGPLSAINAAAVNGKIALVDRGVCSFTIKAKAVQDAGAIGVIVADNVAGSPPPGLGGADPTVTIPAVRISLEDGNALKVALAKRTRLHSNVFANLGVNLAMRAGADASGRLLMFAPNPYQSGSSVSHYDTSAFPNLLMEPAINGDLTHEVTPPFDLSFPLLRDIGW</sequence>
<dbReference type="EMBL" id="WHUG01000001">
    <property type="protein sequence ID" value="MQA36658.1"/>
    <property type="molecule type" value="Genomic_DNA"/>
</dbReference>
<dbReference type="RefSeq" id="WP_152836045.1">
    <property type="nucleotide sequence ID" value="NZ_WHUG01000001.1"/>
</dbReference>
<gene>
    <name evidence="5" type="ORF">GEV02_00730</name>
</gene>
<evidence type="ECO:0000256" key="3">
    <source>
        <dbReference type="SAM" id="SignalP"/>
    </source>
</evidence>
<keyword evidence="2" id="KW-0325">Glycoprotein</keyword>
<evidence type="ECO:0000313" key="6">
    <source>
        <dbReference type="Proteomes" id="UP000440498"/>
    </source>
</evidence>
<proteinExistence type="predicted"/>
<feature type="domain" description="PA" evidence="4">
    <location>
        <begin position="303"/>
        <end position="382"/>
    </location>
</feature>
<evidence type="ECO:0000259" key="4">
    <source>
        <dbReference type="Pfam" id="PF02225"/>
    </source>
</evidence>
<name>A0A6A7MWH1_9BURK</name>
<keyword evidence="6" id="KW-1185">Reference proteome</keyword>
<dbReference type="CDD" id="cd04818">
    <property type="entry name" value="PA_subtilisin_1"/>
    <property type="match status" value="1"/>
</dbReference>
<protein>
    <submittedName>
        <fullName evidence="5">Peptidase</fullName>
    </submittedName>
</protein>
<dbReference type="InterPro" id="IPR003137">
    <property type="entry name" value="PA_domain"/>
</dbReference>
<dbReference type="Proteomes" id="UP000440498">
    <property type="component" value="Unassembled WGS sequence"/>
</dbReference>
<feature type="chain" id="PRO_5025582511" evidence="3">
    <location>
        <begin position="24"/>
        <end position="471"/>
    </location>
</feature>
<dbReference type="SUPFAM" id="SSF52025">
    <property type="entry name" value="PA domain"/>
    <property type="match status" value="1"/>
</dbReference>
<evidence type="ECO:0000256" key="1">
    <source>
        <dbReference type="ARBA" id="ARBA00022729"/>
    </source>
</evidence>